<evidence type="ECO:0000313" key="6">
    <source>
        <dbReference type="EMBL" id="OVE86194.1"/>
    </source>
</evidence>
<dbReference type="PROSITE" id="PS50893">
    <property type="entry name" value="ABC_TRANSPORTER_2"/>
    <property type="match status" value="1"/>
</dbReference>
<keyword evidence="7" id="KW-1185">Reference proteome</keyword>
<dbReference type="Gene3D" id="3.40.50.300">
    <property type="entry name" value="P-loop containing nucleotide triphosphate hydrolases"/>
    <property type="match status" value="1"/>
</dbReference>
<evidence type="ECO:0000313" key="7">
    <source>
        <dbReference type="Proteomes" id="UP000196084"/>
    </source>
</evidence>
<sequence length="270" mass="29436">MGIIRVDRLCKSYGTVQAVDGMDFHVDRGEVFGFLGPNGAGKTTTLQALTGQLEPDSGTIRVLDTDPTVEPLETRRRVGIVPERGSPPSFLTPREYLEFVGDVRDLEADTVADRIDHWADRLGFRGKLETLHTDLSRGQQQKVMIAQAFIHEPDVVLIDEPLANLDPLVQEQVKRFLTAYAADDNAVFVSTHNIDVAEEICTRVGIVADGKLVTERTLTATGDEDASAESDSSSATDTPLLEVFLEHVGDAATRDMPVSALESDDPHAQP</sequence>
<dbReference type="PANTHER" id="PTHR42939:SF1">
    <property type="entry name" value="ABC TRANSPORTER ATP-BINDING PROTEIN ALBC-RELATED"/>
    <property type="match status" value="1"/>
</dbReference>
<dbReference type="CDD" id="cd03230">
    <property type="entry name" value="ABC_DR_subfamily_A"/>
    <property type="match status" value="1"/>
</dbReference>
<keyword evidence="3 6" id="KW-0067">ATP-binding</keyword>
<dbReference type="Proteomes" id="UP000196084">
    <property type="component" value="Unassembled WGS sequence"/>
</dbReference>
<dbReference type="GO" id="GO:0005524">
    <property type="term" value="F:ATP binding"/>
    <property type="evidence" value="ECO:0007669"/>
    <property type="project" value="UniProtKB-KW"/>
</dbReference>
<evidence type="ECO:0000256" key="1">
    <source>
        <dbReference type="ARBA" id="ARBA00022448"/>
    </source>
</evidence>
<accession>A0A202ED73</accession>
<dbReference type="EMBL" id="MWPH01000001">
    <property type="protein sequence ID" value="OVE86194.1"/>
    <property type="molecule type" value="Genomic_DNA"/>
</dbReference>
<feature type="region of interest" description="Disordered" evidence="4">
    <location>
        <begin position="220"/>
        <end position="239"/>
    </location>
</feature>
<dbReference type="OrthoDB" id="87732at2157"/>
<name>A0A202ED73_9EURY</name>
<evidence type="ECO:0000259" key="5">
    <source>
        <dbReference type="PROSITE" id="PS50893"/>
    </source>
</evidence>
<protein>
    <submittedName>
        <fullName evidence="6">ABC transporter ATP-binding protein</fullName>
    </submittedName>
</protein>
<proteinExistence type="predicted"/>
<dbReference type="InterPro" id="IPR027417">
    <property type="entry name" value="P-loop_NTPase"/>
</dbReference>
<dbReference type="RefSeq" id="WP_087714160.1">
    <property type="nucleotide sequence ID" value="NZ_MWPH01000001.1"/>
</dbReference>
<keyword evidence="1" id="KW-0813">Transport</keyword>
<dbReference type="InterPro" id="IPR003439">
    <property type="entry name" value="ABC_transporter-like_ATP-bd"/>
</dbReference>
<dbReference type="SMART" id="SM00382">
    <property type="entry name" value="AAA"/>
    <property type="match status" value="1"/>
</dbReference>
<feature type="domain" description="ABC transporter" evidence="5">
    <location>
        <begin position="4"/>
        <end position="234"/>
    </location>
</feature>
<evidence type="ECO:0000256" key="2">
    <source>
        <dbReference type="ARBA" id="ARBA00022741"/>
    </source>
</evidence>
<organism evidence="6 7">
    <name type="scientific">Natronolimnobius baerhuensis</name>
    <dbReference type="NCBI Taxonomy" id="253108"/>
    <lineage>
        <taxon>Archaea</taxon>
        <taxon>Methanobacteriati</taxon>
        <taxon>Methanobacteriota</taxon>
        <taxon>Stenosarchaea group</taxon>
        <taxon>Halobacteria</taxon>
        <taxon>Halobacteriales</taxon>
        <taxon>Natrialbaceae</taxon>
        <taxon>Natronolimnobius</taxon>
    </lineage>
</organism>
<gene>
    <name evidence="6" type="ORF">B2G88_05250</name>
</gene>
<dbReference type="AlphaFoldDB" id="A0A202ED73"/>
<evidence type="ECO:0000256" key="4">
    <source>
        <dbReference type="SAM" id="MobiDB-lite"/>
    </source>
</evidence>
<keyword evidence="2" id="KW-0547">Nucleotide-binding</keyword>
<evidence type="ECO:0000256" key="3">
    <source>
        <dbReference type="ARBA" id="ARBA00022840"/>
    </source>
</evidence>
<dbReference type="SUPFAM" id="SSF52540">
    <property type="entry name" value="P-loop containing nucleoside triphosphate hydrolases"/>
    <property type="match status" value="1"/>
</dbReference>
<dbReference type="GO" id="GO:0016887">
    <property type="term" value="F:ATP hydrolysis activity"/>
    <property type="evidence" value="ECO:0007669"/>
    <property type="project" value="InterPro"/>
</dbReference>
<reference evidence="6 7" key="1">
    <citation type="submission" date="2017-02" db="EMBL/GenBank/DDBJ databases">
        <title>Natronthermophilus aegyptiacus gen. nov.,sp. nov., an aerobic, extremely halophilic alkalithermophilic archaeon isolated from the athalassohaline Wadi An Natrun, Egypt.</title>
        <authorList>
            <person name="Zhao B."/>
        </authorList>
    </citation>
    <scope>NUCLEOTIDE SEQUENCE [LARGE SCALE GENOMIC DNA]</scope>
    <source>
        <strain evidence="6 7">CGMCC 1.3597</strain>
    </source>
</reference>
<dbReference type="InterPro" id="IPR051782">
    <property type="entry name" value="ABC_Transporter_VariousFunc"/>
</dbReference>
<dbReference type="InterPro" id="IPR003593">
    <property type="entry name" value="AAA+_ATPase"/>
</dbReference>
<comment type="caution">
    <text evidence="6">The sequence shown here is derived from an EMBL/GenBank/DDBJ whole genome shotgun (WGS) entry which is preliminary data.</text>
</comment>
<dbReference type="PANTHER" id="PTHR42939">
    <property type="entry name" value="ABC TRANSPORTER ATP-BINDING PROTEIN ALBC-RELATED"/>
    <property type="match status" value="1"/>
</dbReference>
<dbReference type="Pfam" id="PF00005">
    <property type="entry name" value="ABC_tran"/>
    <property type="match status" value="1"/>
</dbReference>
<feature type="compositionally biased region" description="Low complexity" evidence="4">
    <location>
        <begin position="229"/>
        <end position="238"/>
    </location>
</feature>